<dbReference type="EMBL" id="BARS01034842">
    <property type="protein sequence ID" value="GAG26557.1"/>
    <property type="molecule type" value="Genomic_DNA"/>
</dbReference>
<feature type="non-terminal residue" evidence="1">
    <location>
        <position position="1"/>
    </location>
</feature>
<dbReference type="AlphaFoldDB" id="X0WTN0"/>
<proteinExistence type="predicted"/>
<gene>
    <name evidence="1" type="ORF">S01H1_53780</name>
</gene>
<sequence>LRNDRYEQVFLGPNGRFAVRIGDADVPWPRVTLTDRATGKKEIILEKNDAALDVLHAIKIVLCAPLSPFLPKI</sequence>
<comment type="caution">
    <text evidence="1">The sequence shown here is derived from an EMBL/GenBank/DDBJ whole genome shotgun (WGS) entry which is preliminary data.</text>
</comment>
<protein>
    <submittedName>
        <fullName evidence="1">Uncharacterized protein</fullName>
    </submittedName>
</protein>
<name>X0WTN0_9ZZZZ</name>
<reference evidence="1" key="1">
    <citation type="journal article" date="2014" name="Front. Microbiol.">
        <title>High frequency of phylogenetically diverse reductive dehalogenase-homologous genes in deep subseafloor sedimentary metagenomes.</title>
        <authorList>
            <person name="Kawai M."/>
            <person name="Futagami T."/>
            <person name="Toyoda A."/>
            <person name="Takaki Y."/>
            <person name="Nishi S."/>
            <person name="Hori S."/>
            <person name="Arai W."/>
            <person name="Tsubouchi T."/>
            <person name="Morono Y."/>
            <person name="Uchiyama I."/>
            <person name="Ito T."/>
            <person name="Fujiyama A."/>
            <person name="Inagaki F."/>
            <person name="Takami H."/>
        </authorList>
    </citation>
    <scope>NUCLEOTIDE SEQUENCE</scope>
    <source>
        <strain evidence="1">Expedition CK06-06</strain>
    </source>
</reference>
<evidence type="ECO:0000313" key="1">
    <source>
        <dbReference type="EMBL" id="GAG26557.1"/>
    </source>
</evidence>
<organism evidence="1">
    <name type="scientific">marine sediment metagenome</name>
    <dbReference type="NCBI Taxonomy" id="412755"/>
    <lineage>
        <taxon>unclassified sequences</taxon>
        <taxon>metagenomes</taxon>
        <taxon>ecological metagenomes</taxon>
    </lineage>
</organism>
<accession>X0WTN0</accession>